<dbReference type="AlphaFoldDB" id="A0A5E8BK49"/>
<feature type="compositionally biased region" description="Low complexity" evidence="1">
    <location>
        <begin position="54"/>
        <end position="72"/>
    </location>
</feature>
<evidence type="ECO:0000313" key="3">
    <source>
        <dbReference type="EMBL" id="VVT52046.1"/>
    </source>
</evidence>
<dbReference type="RefSeq" id="XP_031853908.1">
    <property type="nucleotide sequence ID" value="XM_031998017.1"/>
</dbReference>
<dbReference type="PANTHER" id="PTHR36089">
    <property type="entry name" value="CHITIN SYNTHASE 3 COMPLEX PROTEIN CSI2-RELATED"/>
    <property type="match status" value="1"/>
</dbReference>
<dbReference type="GO" id="GO:0005935">
    <property type="term" value="C:cellular bud neck"/>
    <property type="evidence" value="ECO:0007669"/>
    <property type="project" value="TreeGrafter"/>
</dbReference>
<organism evidence="3 4">
    <name type="scientific">Magnusiomyces paraingens</name>
    <dbReference type="NCBI Taxonomy" id="2606893"/>
    <lineage>
        <taxon>Eukaryota</taxon>
        <taxon>Fungi</taxon>
        <taxon>Dikarya</taxon>
        <taxon>Ascomycota</taxon>
        <taxon>Saccharomycotina</taxon>
        <taxon>Dipodascomycetes</taxon>
        <taxon>Dipodascales</taxon>
        <taxon>Dipodascaceae</taxon>
        <taxon>Magnusiomyces</taxon>
    </lineage>
</organism>
<keyword evidence="2" id="KW-0472">Membrane</keyword>
<feature type="transmembrane region" description="Helical" evidence="2">
    <location>
        <begin position="185"/>
        <end position="210"/>
    </location>
</feature>
<dbReference type="InterPro" id="IPR051009">
    <property type="entry name" value="PRM"/>
</dbReference>
<reference evidence="3 4" key="1">
    <citation type="submission" date="2019-09" db="EMBL/GenBank/DDBJ databases">
        <authorList>
            <person name="Brejova B."/>
        </authorList>
    </citation>
    <scope>NUCLEOTIDE SEQUENCE [LARGE SCALE GENOMIC DNA]</scope>
</reference>
<evidence type="ECO:0000256" key="1">
    <source>
        <dbReference type="SAM" id="MobiDB-lite"/>
    </source>
</evidence>
<dbReference type="EMBL" id="CABVLU010000002">
    <property type="protein sequence ID" value="VVT52046.1"/>
    <property type="molecule type" value="Genomic_DNA"/>
</dbReference>
<dbReference type="GeneID" id="43582117"/>
<feature type="compositionally biased region" description="Low complexity" evidence="1">
    <location>
        <begin position="28"/>
        <end position="46"/>
    </location>
</feature>
<keyword evidence="2" id="KW-1133">Transmembrane helix</keyword>
<keyword evidence="2" id="KW-0812">Transmembrane</keyword>
<feature type="compositionally biased region" description="Polar residues" evidence="1">
    <location>
        <begin position="11"/>
        <end position="27"/>
    </location>
</feature>
<protein>
    <submittedName>
        <fullName evidence="3">Uncharacterized protein</fullName>
    </submittedName>
</protein>
<dbReference type="OrthoDB" id="4065319at2759"/>
<proteinExistence type="predicted"/>
<keyword evidence="4" id="KW-1185">Reference proteome</keyword>
<evidence type="ECO:0000256" key="2">
    <source>
        <dbReference type="SAM" id="Phobius"/>
    </source>
</evidence>
<dbReference type="PANTHER" id="PTHR36089:SF1">
    <property type="entry name" value="CHITIN SYNTHASE 3 COMPLEX PROTEIN CSI2-RELATED"/>
    <property type="match status" value="1"/>
</dbReference>
<dbReference type="GO" id="GO:0000324">
    <property type="term" value="C:fungal-type vacuole"/>
    <property type="evidence" value="ECO:0007669"/>
    <property type="project" value="TreeGrafter"/>
</dbReference>
<dbReference type="Proteomes" id="UP000398389">
    <property type="component" value="Unassembled WGS sequence"/>
</dbReference>
<name>A0A5E8BK49_9ASCO</name>
<gene>
    <name evidence="3" type="ORF">SAPINGB_P003299</name>
</gene>
<evidence type="ECO:0000313" key="4">
    <source>
        <dbReference type="Proteomes" id="UP000398389"/>
    </source>
</evidence>
<accession>A0A5E8BK49</accession>
<sequence length="408" mass="40540">MIFFNAYSGTSTKGNTISSANTQTSQDTTSATNSVQTTTAPSTTVKDTTKDTKTSNSATSSASSSAQESGVSSTLAVTGSLVSSKNSESSNTGSTHISATTTSASAIVITASNTISSDTGTKPTLSAVQITAVNTLNSGSASGLPGLSTALPTLSSTGATIPTVTVPSNANNPFMKQSSLPEGTVFIAVGSILLGIALAVIGWNIAMFIIARNSKYIDYTPAGGFGTKGPGDSKTAFSGDHSKTLEGSEVGTSGVTGGAAARVMSQVGFGGGNDNAERTRSMYNSGLFFSPTAEVMNNAQHQGAVLPGSTPGAADSLTSTVNSAAGVGVSPSTLGAAAAASAGATRTSVYMPSGYYAPATSAGITGNTTMSIYSTAGTNTNNRNTIGPTRESVRAPSAYLDDFLGQDS</sequence>
<feature type="region of interest" description="Disordered" evidence="1">
    <location>
        <begin position="11"/>
        <end position="72"/>
    </location>
</feature>